<proteinExistence type="predicted"/>
<gene>
    <name evidence="1" type="ORF">LOY88_005819</name>
</gene>
<dbReference type="EMBL" id="JALBCA010000113">
    <property type="protein sequence ID" value="KAI2382672.1"/>
    <property type="molecule type" value="Genomic_DNA"/>
</dbReference>
<sequence>MLVLVGPVVAQTFKSQINITMCNWFRPRVDIIRDTVYLDGGSLWWRRGFSDGTFGSPQNDGNPDGNIFTLPLSVPFNTVHTNLTGLFGRINPVNGAGNNIAPTYVDGAMFATENEFMLFGGLLRLTDSQSPPNSNQLLSYERYFWGPKGVTNWKQGFLQSRTNHNVTRYITHGAGVSVPSENRGYYFSGMRGKDWGEISFPEPKANSTANTLISVDMAEWRGEQWSNSTLPENIPPRGKSELTWIPVSDSGVLVAVGGVPHPQDTVGPEGLTMSQLQENKVMGEDFMKRIAVYNIASGKWHLQNTTGEVPPARSDFCSVVAEAKDGSSFNIYIYGGYGGNDREETSFDDVYILSIPSFRWIKAFRGRNEHGRRGHRCIKAYPDKMLVFGGLFIDPSTCLDGGIIQVFNLNTVEFQDVYDPAKWKEYKVPAVVTAAIGGNANGNATLQKPPSWDDNELEKIFSKSYSKPIKTYYPYMPVETSVSTPAPTTGSGLPKWVGPVIGVVLGLMLVTGLMLAWLLWRRRKDRRYASSVGANSDNRKRVMRWIHGTGLPSKNIDATTTTTAEHEQRSEKHMSTRFSEVGNDSVITSHGRPTVVYSDLNEAAGSAVHELQDSSHPALGATVHAPLELPTEYNESPVSSRPRFPSDAVSFLSPISPEPGAVSPPASPPPEIRPTRPIHKRHNSSLSSMGFSPHPIINSNLDHNGTPINEEENMQRDHFVSGITEDFSSDSESHHEREPEFKTW</sequence>
<comment type="caution">
    <text evidence="1">The sequence shown here is derived from an EMBL/GenBank/DDBJ whole genome shotgun (WGS) entry which is preliminary data.</text>
</comment>
<name>A0ACB8URU5_9EURO</name>
<reference evidence="1" key="1">
    <citation type="journal article" date="2022" name="bioRxiv">
        <title>Population genetic analysis of Ophidiomyces ophidiicola, the causative agent of snake fungal disease, indicates recent introductions to the USA.</title>
        <authorList>
            <person name="Ladner J.T."/>
            <person name="Palmer J.M."/>
            <person name="Ettinger C.L."/>
            <person name="Stajich J.E."/>
            <person name="Farrell T.M."/>
            <person name="Glorioso B.M."/>
            <person name="Lawson B."/>
            <person name="Price S.J."/>
            <person name="Stengle A.G."/>
            <person name="Grear D.A."/>
            <person name="Lorch J.M."/>
        </authorList>
    </citation>
    <scope>NUCLEOTIDE SEQUENCE</scope>
    <source>
        <strain evidence="1">NWHC 24266-5</strain>
    </source>
</reference>
<protein>
    <submittedName>
        <fullName evidence="1">Uncharacterized protein</fullName>
    </submittedName>
</protein>
<organism evidence="1">
    <name type="scientific">Ophidiomyces ophidiicola</name>
    <dbReference type="NCBI Taxonomy" id="1387563"/>
    <lineage>
        <taxon>Eukaryota</taxon>
        <taxon>Fungi</taxon>
        <taxon>Dikarya</taxon>
        <taxon>Ascomycota</taxon>
        <taxon>Pezizomycotina</taxon>
        <taxon>Eurotiomycetes</taxon>
        <taxon>Eurotiomycetidae</taxon>
        <taxon>Onygenales</taxon>
        <taxon>Onygenaceae</taxon>
        <taxon>Ophidiomyces</taxon>
    </lineage>
</organism>
<evidence type="ECO:0000313" key="1">
    <source>
        <dbReference type="EMBL" id="KAI2382672.1"/>
    </source>
</evidence>
<accession>A0ACB8URU5</accession>